<evidence type="ECO:0000313" key="2">
    <source>
        <dbReference type="Proteomes" id="UP001424441"/>
    </source>
</evidence>
<proteinExistence type="predicted"/>
<gene>
    <name evidence="1" type="ORF">GCM10008943_24200</name>
</gene>
<comment type="caution">
    <text evidence="1">The sequence shown here is derived from an EMBL/GenBank/DDBJ whole genome shotgun (WGS) entry which is preliminary data.</text>
</comment>
<sequence length="520" mass="55318">MAYRLIGTEISENIYVNDQFTITPSITWESTDADITTNARITISQGQTNTIQPLFQSSFPLILSVAEASIDKINRTAIFNRARLKAIAAGQASLAFTTSSPTISQITSNITVLPADTLITSSGLSQSSMQVATTDDLTPSTATADQKSTIVITATSGGAPVSNLEVTFTIRDSNLVSNRRGGRIFDPNSTDDPNRPLSGVASGLGSRSFKVKTQADGKATLIIVANTTPAFLDISVDAGTNGVPTMQLYLYDNSVIRPQSAPQPLLPRNSQGNYDATSVTGSTFSVALNDVPLQDADFVGLILNDKFQTQLVPSEFTPFPINNLNPRNARATANISDLVGNNGQNVMFYSIGRQGNMFNSQRTQFTVATGPTPPPKPTLENVGPFVQPDGGVINLRSLEGSNGIDFIVPVGADATKLQNSGTTLTTTNIIRIFVSLRGDDSNGQFRELTKFFDQQVTNVSNGAEQTINIPADEFIGFGPTNPAGGNTYSIFYQYLPSSTIFTPVIGDSKALIGPISTSLA</sequence>
<name>A0ABN1GB70_9HYPH</name>
<dbReference type="Proteomes" id="UP001424441">
    <property type="component" value="Unassembled WGS sequence"/>
</dbReference>
<keyword evidence="2" id="KW-1185">Reference proteome</keyword>
<organism evidence="1 2">
    <name type="scientific">Paenochrobactrum glaciei</name>
    <dbReference type="NCBI Taxonomy" id="486407"/>
    <lineage>
        <taxon>Bacteria</taxon>
        <taxon>Pseudomonadati</taxon>
        <taxon>Pseudomonadota</taxon>
        <taxon>Alphaproteobacteria</taxon>
        <taxon>Hyphomicrobiales</taxon>
        <taxon>Brucellaceae</taxon>
        <taxon>Paenochrobactrum</taxon>
    </lineage>
</organism>
<evidence type="ECO:0000313" key="1">
    <source>
        <dbReference type="EMBL" id="GAA0607809.1"/>
    </source>
</evidence>
<protein>
    <submittedName>
        <fullName evidence="1">Uncharacterized protein</fullName>
    </submittedName>
</protein>
<dbReference type="EMBL" id="BAAADE010000004">
    <property type="protein sequence ID" value="GAA0607809.1"/>
    <property type="molecule type" value="Genomic_DNA"/>
</dbReference>
<reference evidence="1 2" key="1">
    <citation type="journal article" date="2019" name="Int. J. Syst. Evol. Microbiol.">
        <title>The Global Catalogue of Microorganisms (GCM) 10K type strain sequencing project: providing services to taxonomists for standard genome sequencing and annotation.</title>
        <authorList>
            <consortium name="The Broad Institute Genomics Platform"/>
            <consortium name="The Broad Institute Genome Sequencing Center for Infectious Disease"/>
            <person name="Wu L."/>
            <person name="Ma J."/>
        </authorList>
    </citation>
    <scope>NUCLEOTIDE SEQUENCE [LARGE SCALE GENOMIC DNA]</scope>
    <source>
        <strain evidence="1 2">JCM 15115</strain>
    </source>
</reference>
<dbReference type="RefSeq" id="WP_343805928.1">
    <property type="nucleotide sequence ID" value="NZ_BAAADE010000004.1"/>
</dbReference>
<accession>A0ABN1GB70</accession>